<dbReference type="SMART" id="SM00305">
    <property type="entry name" value="HintC"/>
    <property type="match status" value="1"/>
</dbReference>
<evidence type="ECO:0000259" key="4">
    <source>
        <dbReference type="SMART" id="SM00305"/>
    </source>
</evidence>
<dbReference type="Gene3D" id="2.170.16.10">
    <property type="entry name" value="Hedgehog/Intein (Hint) domain"/>
    <property type="match status" value="1"/>
</dbReference>
<evidence type="ECO:0000313" key="6">
    <source>
        <dbReference type="EMBL" id="GMR52171.1"/>
    </source>
</evidence>
<dbReference type="PRINTS" id="PR00632">
    <property type="entry name" value="SONICHHOG"/>
</dbReference>
<dbReference type="GO" id="GO:0007267">
    <property type="term" value="P:cell-cell signaling"/>
    <property type="evidence" value="ECO:0007669"/>
    <property type="project" value="InterPro"/>
</dbReference>
<dbReference type="CDD" id="cd00081">
    <property type="entry name" value="Hint"/>
    <property type="match status" value="1"/>
</dbReference>
<dbReference type="Proteomes" id="UP001328107">
    <property type="component" value="Unassembled WGS sequence"/>
</dbReference>
<evidence type="ECO:0008006" key="8">
    <source>
        <dbReference type="Google" id="ProtNLM"/>
    </source>
</evidence>
<dbReference type="GO" id="GO:0016540">
    <property type="term" value="P:protein autoprocessing"/>
    <property type="evidence" value="ECO:0007669"/>
    <property type="project" value="InterPro"/>
</dbReference>
<dbReference type="InterPro" id="IPR006141">
    <property type="entry name" value="Intein_N"/>
</dbReference>
<organism evidence="6 7">
    <name type="scientific">Pristionchus mayeri</name>
    <dbReference type="NCBI Taxonomy" id="1317129"/>
    <lineage>
        <taxon>Eukaryota</taxon>
        <taxon>Metazoa</taxon>
        <taxon>Ecdysozoa</taxon>
        <taxon>Nematoda</taxon>
        <taxon>Chromadorea</taxon>
        <taxon>Rhabditida</taxon>
        <taxon>Rhabditina</taxon>
        <taxon>Diplogasteromorpha</taxon>
        <taxon>Diplogasteroidea</taxon>
        <taxon>Neodiplogasteridae</taxon>
        <taxon>Pristionchus</taxon>
    </lineage>
</organism>
<dbReference type="InterPro" id="IPR003587">
    <property type="entry name" value="Hint_dom_N"/>
</dbReference>
<evidence type="ECO:0000256" key="1">
    <source>
        <dbReference type="ARBA" id="ARBA00004239"/>
    </source>
</evidence>
<evidence type="ECO:0000259" key="5">
    <source>
        <dbReference type="SMART" id="SM00306"/>
    </source>
</evidence>
<dbReference type="AlphaFoldDB" id="A0AAN5I6H0"/>
<dbReference type="PANTHER" id="PTHR46706:SF12">
    <property type="entry name" value="PROTEIN QUA-1-RELATED"/>
    <property type="match status" value="1"/>
</dbReference>
<keyword evidence="3" id="KW-0732">Signal</keyword>
<dbReference type="EMBL" id="BTRK01000005">
    <property type="protein sequence ID" value="GMR52171.1"/>
    <property type="molecule type" value="Genomic_DNA"/>
</dbReference>
<dbReference type="PANTHER" id="PTHR46706">
    <property type="entry name" value="PROTEIN QUA-1-RELATED"/>
    <property type="match status" value="1"/>
</dbReference>
<feature type="non-terminal residue" evidence="6">
    <location>
        <position position="202"/>
    </location>
</feature>
<dbReference type="SUPFAM" id="SSF51294">
    <property type="entry name" value="Hedgehog/intein (Hint) domain"/>
    <property type="match status" value="1"/>
</dbReference>
<name>A0AAN5I6H0_9BILA</name>
<comment type="caution">
    <text evidence="6">The sequence shown here is derived from an EMBL/GenBank/DDBJ whole genome shotgun (WGS) entry which is preliminary data.</text>
</comment>
<keyword evidence="2" id="KW-0217">Developmental protein</keyword>
<dbReference type="GO" id="GO:0048731">
    <property type="term" value="P:system development"/>
    <property type="evidence" value="ECO:0007669"/>
    <property type="project" value="UniProtKB-ARBA"/>
</dbReference>
<dbReference type="InterPro" id="IPR001767">
    <property type="entry name" value="Hedgehog_Hint"/>
</dbReference>
<accession>A0AAN5I6H0</accession>
<dbReference type="SMART" id="SM00306">
    <property type="entry name" value="HintN"/>
    <property type="match status" value="1"/>
</dbReference>
<comment type="subcellular location">
    <subcellularLocation>
        <location evidence="1">Secreted</location>
        <location evidence="1">Extracellular space</location>
    </subcellularLocation>
</comment>
<evidence type="ECO:0000256" key="2">
    <source>
        <dbReference type="ARBA" id="ARBA00022473"/>
    </source>
</evidence>
<dbReference type="InterPro" id="IPR003586">
    <property type="entry name" value="Hint_dom_C"/>
</dbReference>
<gene>
    <name evidence="6" type="ORF">PMAYCL1PPCAC_22366</name>
</gene>
<evidence type="ECO:0000313" key="7">
    <source>
        <dbReference type="Proteomes" id="UP001328107"/>
    </source>
</evidence>
<dbReference type="InterPro" id="IPR001657">
    <property type="entry name" value="Hedgehog"/>
</dbReference>
<dbReference type="Pfam" id="PF01079">
    <property type="entry name" value="Hint"/>
    <property type="match status" value="1"/>
</dbReference>
<feature type="domain" description="Hint" evidence="5">
    <location>
        <begin position="3"/>
        <end position="107"/>
    </location>
</feature>
<keyword evidence="7" id="KW-1185">Reference proteome</keyword>
<dbReference type="InterPro" id="IPR036844">
    <property type="entry name" value="Hint_dom_sf"/>
</dbReference>
<dbReference type="GO" id="GO:0005576">
    <property type="term" value="C:extracellular region"/>
    <property type="evidence" value="ECO:0007669"/>
    <property type="project" value="UniProtKB-SubCell"/>
</dbReference>
<dbReference type="GO" id="GO:0016539">
    <property type="term" value="P:intein-mediated protein splicing"/>
    <property type="evidence" value="ECO:0007669"/>
    <property type="project" value="InterPro"/>
</dbReference>
<evidence type="ECO:0000256" key="3">
    <source>
        <dbReference type="ARBA" id="ARBA00022729"/>
    </source>
</evidence>
<reference evidence="7" key="1">
    <citation type="submission" date="2022-10" db="EMBL/GenBank/DDBJ databases">
        <title>Genome assembly of Pristionchus species.</title>
        <authorList>
            <person name="Yoshida K."/>
            <person name="Sommer R.J."/>
        </authorList>
    </citation>
    <scope>NUCLEOTIDE SEQUENCE [LARGE SCALE GENOMIC DNA]</scope>
    <source>
        <strain evidence="7">RS5460</strain>
    </source>
</reference>
<protein>
    <recommendedName>
        <fullName evidence="8">Hint domain-containing protein</fullName>
    </recommendedName>
</protein>
<sequence length="202" mass="22401">GSMQCFSGDLLVQTSEGTKRMKELKKGDQVLSIDENVVRVSYQPIIMFLHRDVEQLAEFNVITTESGDTVKLTDEHLIYASDCDPESMFQLLRAKEITTAHCVMGVQSSEKEGQIDRVVSVTKVRESGIYAPLTSTGTIIVNGVLSSCHSNLALATLQQTFFFLYRVIARHVSFLFPVEEEGSIPLGVSYLTSSLDLFIPTK</sequence>
<proteinExistence type="predicted"/>
<feature type="non-terminal residue" evidence="6">
    <location>
        <position position="1"/>
    </location>
</feature>
<feature type="domain" description="Hint" evidence="4">
    <location>
        <begin position="110"/>
        <end position="154"/>
    </location>
</feature>
<dbReference type="InterPro" id="IPR052140">
    <property type="entry name" value="Dev_Signal_Hedgehog-like"/>
</dbReference>
<dbReference type="PROSITE" id="PS50817">
    <property type="entry name" value="INTEIN_N_TER"/>
    <property type="match status" value="1"/>
</dbReference>